<protein>
    <submittedName>
        <fullName evidence="9">FtsX-like permease family protein</fullName>
    </submittedName>
</protein>
<dbReference type="AlphaFoldDB" id="A0A7K1U2R0"/>
<keyword evidence="5 6" id="KW-0472">Membrane</keyword>
<dbReference type="RefSeq" id="WP_157305717.1">
    <property type="nucleotide sequence ID" value="NZ_WRXN01000003.1"/>
</dbReference>
<accession>A0A7K1U2R0</accession>
<feature type="transmembrane region" description="Helical" evidence="6">
    <location>
        <begin position="396"/>
        <end position="414"/>
    </location>
</feature>
<feature type="domain" description="MacB-like periplasmic core" evidence="8">
    <location>
        <begin position="20"/>
        <end position="255"/>
    </location>
</feature>
<dbReference type="InterPro" id="IPR025857">
    <property type="entry name" value="MacB_PCD"/>
</dbReference>
<dbReference type="PANTHER" id="PTHR30572:SF18">
    <property type="entry name" value="ABC-TYPE MACROLIDE FAMILY EXPORT SYSTEM PERMEASE COMPONENT 2"/>
    <property type="match status" value="1"/>
</dbReference>
<evidence type="ECO:0000313" key="10">
    <source>
        <dbReference type="Proteomes" id="UP000461730"/>
    </source>
</evidence>
<evidence type="ECO:0000256" key="2">
    <source>
        <dbReference type="ARBA" id="ARBA00022475"/>
    </source>
</evidence>
<dbReference type="Proteomes" id="UP000461730">
    <property type="component" value="Unassembled WGS sequence"/>
</dbReference>
<feature type="transmembrane region" description="Helical" evidence="6">
    <location>
        <begin position="21"/>
        <end position="41"/>
    </location>
</feature>
<feature type="transmembrane region" description="Helical" evidence="6">
    <location>
        <begin position="302"/>
        <end position="323"/>
    </location>
</feature>
<dbReference type="Pfam" id="PF02687">
    <property type="entry name" value="FtsX"/>
    <property type="match status" value="2"/>
</dbReference>
<dbReference type="InterPro" id="IPR050250">
    <property type="entry name" value="Macrolide_Exporter_MacB"/>
</dbReference>
<evidence type="ECO:0000256" key="6">
    <source>
        <dbReference type="SAM" id="Phobius"/>
    </source>
</evidence>
<sequence>MIANHLKIALKHFKRHKLFTLINIIGLSIGISASLIIFLIVNHDFSFDRFHPDQKRIYRVVTNYDFSGEKVYNMGVSAPLPQAIRQEVTGVEKVAPFITLYDMDVKVPTGGTAKTFKRQQQIILAENNYFDVFRYKWLAGSVKGALTQPNAVVVTSDKATQYFPGLSYADIIGRTLIYDDSINLQVTGVVAPFRENTDLKFSDFISLSTLTITKKISDNLGFELTNWGGTSSASQCYVKLSTGADPAVVERAITAIALKYNPPKPDDVGSTRKFGLQPLSDVHFNALYGNYQGNHIANRKTLYSLLTIAAFLLILGCINFINLSTAQSSQRAKEIGIRKTIGSTRGQLVGQLLTETFLVTLIAVGISVSLAPSLLKIFSDFIAPEIHFNPLQQPEILLFLIALIAVVSLLAGFYPSMVLSAFKPVTILKNHTENGNTRNMWLRKSLTVSQFVIAQFFIIATIMVSKQTRYVLNRDLGFKKDAIVFMNTPWKNNTESKKQVLADKLRQIPQISMISRGGVPPSSYQTSSTDAEFYDGRQNIKLQLYLKFADEDYISLYGIKLLAGRNIRKSDSSAFVINQTYSRLLGFKNPTDALGKYIEKFNGDKRMQIVGVVADFRQESLHNAVKPMAIMISNEAWNSSVFHIALRPQTPGGEEWKTAISAISKAWKEIYPDDEFNYNFYDESIARFYESEQRSSRLLAWASGLSILISCLGLLGLAIYSTSLRTKEVGVRKVLGATVMQIVTLLSMEMINLVLLSFIIVTPVAWWAMNSWMQSFADRTSISWWIFVLSGMGMLFTALLTLSSQTIRIALNNPIKSLRSE</sequence>
<feature type="domain" description="ABC3 transporter permease C-terminal" evidence="7">
    <location>
        <begin position="307"/>
        <end position="420"/>
    </location>
</feature>
<comment type="subcellular location">
    <subcellularLocation>
        <location evidence="1">Cell membrane</location>
        <topology evidence="1">Multi-pass membrane protein</topology>
    </subcellularLocation>
</comment>
<comment type="caution">
    <text evidence="9">The sequence shown here is derived from an EMBL/GenBank/DDBJ whole genome shotgun (WGS) entry which is preliminary data.</text>
</comment>
<dbReference type="InterPro" id="IPR003838">
    <property type="entry name" value="ABC3_permease_C"/>
</dbReference>
<feature type="transmembrane region" description="Helical" evidence="6">
    <location>
        <begin position="446"/>
        <end position="464"/>
    </location>
</feature>
<keyword evidence="4 6" id="KW-1133">Transmembrane helix</keyword>
<feature type="transmembrane region" description="Helical" evidence="6">
    <location>
        <begin position="698"/>
        <end position="721"/>
    </location>
</feature>
<reference evidence="9 10" key="1">
    <citation type="submission" date="2019-12" db="EMBL/GenBank/DDBJ databases">
        <title>Chitinophaga sp. strain ysch24 (GDMCC 1.1355), whole genome shotgun sequence.</title>
        <authorList>
            <person name="Zhang X."/>
        </authorList>
    </citation>
    <scope>NUCLEOTIDE SEQUENCE [LARGE SCALE GENOMIC DNA]</scope>
    <source>
        <strain evidence="10">ysch24</strain>
    </source>
</reference>
<evidence type="ECO:0000256" key="5">
    <source>
        <dbReference type="ARBA" id="ARBA00023136"/>
    </source>
</evidence>
<organism evidence="9 10">
    <name type="scientific">Chitinophaga tropicalis</name>
    <dbReference type="NCBI Taxonomy" id="2683588"/>
    <lineage>
        <taxon>Bacteria</taxon>
        <taxon>Pseudomonadati</taxon>
        <taxon>Bacteroidota</taxon>
        <taxon>Chitinophagia</taxon>
        <taxon>Chitinophagales</taxon>
        <taxon>Chitinophagaceae</taxon>
        <taxon>Chitinophaga</taxon>
    </lineage>
</organism>
<evidence type="ECO:0000256" key="4">
    <source>
        <dbReference type="ARBA" id="ARBA00022989"/>
    </source>
</evidence>
<dbReference type="PANTHER" id="PTHR30572">
    <property type="entry name" value="MEMBRANE COMPONENT OF TRANSPORTER-RELATED"/>
    <property type="match status" value="1"/>
</dbReference>
<keyword evidence="10" id="KW-1185">Reference proteome</keyword>
<keyword evidence="3 6" id="KW-0812">Transmembrane</keyword>
<dbReference type="Pfam" id="PF12704">
    <property type="entry name" value="MacB_PCD"/>
    <property type="match status" value="1"/>
</dbReference>
<feature type="transmembrane region" description="Helical" evidence="6">
    <location>
        <begin position="348"/>
        <end position="371"/>
    </location>
</feature>
<feature type="transmembrane region" description="Helical" evidence="6">
    <location>
        <begin position="742"/>
        <end position="769"/>
    </location>
</feature>
<dbReference type="EMBL" id="WRXN01000003">
    <property type="protein sequence ID" value="MVT08295.1"/>
    <property type="molecule type" value="Genomic_DNA"/>
</dbReference>
<proteinExistence type="predicted"/>
<name>A0A7K1U2R0_9BACT</name>
<keyword evidence="2" id="KW-1003">Cell membrane</keyword>
<evidence type="ECO:0000256" key="3">
    <source>
        <dbReference type="ARBA" id="ARBA00022692"/>
    </source>
</evidence>
<evidence type="ECO:0000256" key="1">
    <source>
        <dbReference type="ARBA" id="ARBA00004651"/>
    </source>
</evidence>
<gene>
    <name evidence="9" type="ORF">GO493_08490</name>
</gene>
<feature type="transmembrane region" description="Helical" evidence="6">
    <location>
        <begin position="781"/>
        <end position="802"/>
    </location>
</feature>
<evidence type="ECO:0000259" key="8">
    <source>
        <dbReference type="Pfam" id="PF12704"/>
    </source>
</evidence>
<dbReference type="GO" id="GO:0005886">
    <property type="term" value="C:plasma membrane"/>
    <property type="evidence" value="ECO:0007669"/>
    <property type="project" value="UniProtKB-SubCell"/>
</dbReference>
<evidence type="ECO:0000313" key="9">
    <source>
        <dbReference type="EMBL" id="MVT08295.1"/>
    </source>
</evidence>
<dbReference type="GO" id="GO:0022857">
    <property type="term" value="F:transmembrane transporter activity"/>
    <property type="evidence" value="ECO:0007669"/>
    <property type="project" value="TreeGrafter"/>
</dbReference>
<evidence type="ECO:0000259" key="7">
    <source>
        <dbReference type="Pfam" id="PF02687"/>
    </source>
</evidence>
<feature type="domain" description="ABC3 transporter permease C-terminal" evidence="7">
    <location>
        <begin position="703"/>
        <end position="810"/>
    </location>
</feature>